<gene>
    <name evidence="1" type="ORF">NPIL_272921</name>
</gene>
<keyword evidence="2" id="KW-1185">Reference proteome</keyword>
<protein>
    <submittedName>
        <fullName evidence="1">Uncharacterized protein</fullName>
    </submittedName>
</protein>
<dbReference type="AlphaFoldDB" id="A0A8X6UFW9"/>
<comment type="caution">
    <text evidence="1">The sequence shown here is derived from an EMBL/GenBank/DDBJ whole genome shotgun (WGS) entry which is preliminary data.</text>
</comment>
<reference evidence="1" key="1">
    <citation type="submission" date="2020-08" db="EMBL/GenBank/DDBJ databases">
        <title>Multicomponent nature underlies the extraordinary mechanical properties of spider dragline silk.</title>
        <authorList>
            <person name="Kono N."/>
            <person name="Nakamura H."/>
            <person name="Mori M."/>
            <person name="Yoshida Y."/>
            <person name="Ohtoshi R."/>
            <person name="Malay A.D."/>
            <person name="Moran D.A.P."/>
            <person name="Tomita M."/>
            <person name="Numata K."/>
            <person name="Arakawa K."/>
        </authorList>
    </citation>
    <scope>NUCLEOTIDE SEQUENCE</scope>
</reference>
<evidence type="ECO:0000313" key="1">
    <source>
        <dbReference type="EMBL" id="GFU10273.1"/>
    </source>
</evidence>
<accession>A0A8X6UFW9</accession>
<dbReference type="EMBL" id="BMAW01029043">
    <property type="protein sequence ID" value="GFU10273.1"/>
    <property type="molecule type" value="Genomic_DNA"/>
</dbReference>
<organism evidence="1 2">
    <name type="scientific">Nephila pilipes</name>
    <name type="common">Giant wood spider</name>
    <name type="synonym">Nephila maculata</name>
    <dbReference type="NCBI Taxonomy" id="299642"/>
    <lineage>
        <taxon>Eukaryota</taxon>
        <taxon>Metazoa</taxon>
        <taxon>Ecdysozoa</taxon>
        <taxon>Arthropoda</taxon>
        <taxon>Chelicerata</taxon>
        <taxon>Arachnida</taxon>
        <taxon>Araneae</taxon>
        <taxon>Araneomorphae</taxon>
        <taxon>Entelegynae</taxon>
        <taxon>Araneoidea</taxon>
        <taxon>Nephilidae</taxon>
        <taxon>Nephila</taxon>
    </lineage>
</organism>
<proteinExistence type="predicted"/>
<dbReference type="Proteomes" id="UP000887013">
    <property type="component" value="Unassembled WGS sequence"/>
</dbReference>
<evidence type="ECO:0000313" key="2">
    <source>
        <dbReference type="Proteomes" id="UP000887013"/>
    </source>
</evidence>
<sequence length="89" mass="9671">MITTEGTLDIKEWSPSHATVDCLCCPTACIPASLKPIHFPPGPCGRRIHWAQVNTVIPGCYPEVTDLAQNLQRPSWNSIILIFLGGQGS</sequence>
<name>A0A8X6UFW9_NEPPI</name>